<dbReference type="PANTHER" id="PTHR23076:SF118">
    <property type="entry name" value="ATP-DEPENDENT ZINC METALLOPROTEASE FTSH 6, CHLOROPLASTIC"/>
    <property type="match status" value="1"/>
</dbReference>
<dbReference type="AlphaFoldDB" id="A0AAD8VY58"/>
<dbReference type="GO" id="GO:0004176">
    <property type="term" value="F:ATP-dependent peptidase activity"/>
    <property type="evidence" value="ECO:0007669"/>
    <property type="project" value="InterPro"/>
</dbReference>
<dbReference type="GO" id="GO:0004222">
    <property type="term" value="F:metalloendopeptidase activity"/>
    <property type="evidence" value="ECO:0007669"/>
    <property type="project" value="InterPro"/>
</dbReference>
<evidence type="ECO:0000313" key="2">
    <source>
        <dbReference type="Proteomes" id="UP001231189"/>
    </source>
</evidence>
<comment type="caution">
    <text evidence="1">The sequence shown here is derived from an EMBL/GenBank/DDBJ whole genome shotgun (WGS) entry which is preliminary data.</text>
</comment>
<accession>A0AAD8VY58</accession>
<dbReference type="EMBL" id="JAUUTY010000006">
    <property type="protein sequence ID" value="KAK1621108.1"/>
    <property type="molecule type" value="Genomic_DNA"/>
</dbReference>
<dbReference type="GO" id="GO:0009535">
    <property type="term" value="C:chloroplast thylakoid membrane"/>
    <property type="evidence" value="ECO:0007669"/>
    <property type="project" value="TreeGrafter"/>
</dbReference>
<dbReference type="InterPro" id="IPR037219">
    <property type="entry name" value="Peptidase_M41-like"/>
</dbReference>
<evidence type="ECO:0000313" key="1">
    <source>
        <dbReference type="EMBL" id="KAK1621108.1"/>
    </source>
</evidence>
<organism evidence="1 2">
    <name type="scientific">Lolium multiflorum</name>
    <name type="common">Italian ryegrass</name>
    <name type="synonym">Lolium perenne subsp. multiflorum</name>
    <dbReference type="NCBI Taxonomy" id="4521"/>
    <lineage>
        <taxon>Eukaryota</taxon>
        <taxon>Viridiplantae</taxon>
        <taxon>Streptophyta</taxon>
        <taxon>Embryophyta</taxon>
        <taxon>Tracheophyta</taxon>
        <taxon>Spermatophyta</taxon>
        <taxon>Magnoliopsida</taxon>
        <taxon>Liliopsida</taxon>
        <taxon>Poales</taxon>
        <taxon>Poaceae</taxon>
        <taxon>BOP clade</taxon>
        <taxon>Pooideae</taxon>
        <taxon>Poodae</taxon>
        <taxon>Poeae</taxon>
        <taxon>Poeae Chloroplast Group 2 (Poeae type)</taxon>
        <taxon>Loliodinae</taxon>
        <taxon>Loliinae</taxon>
        <taxon>Lolium</taxon>
    </lineage>
</organism>
<keyword evidence="2" id="KW-1185">Reference proteome</keyword>
<protein>
    <submittedName>
        <fullName evidence="1">Uncharacterized protein</fullName>
    </submittedName>
</protein>
<dbReference type="GO" id="GO:0006508">
    <property type="term" value="P:proteolysis"/>
    <property type="evidence" value="ECO:0007669"/>
    <property type="project" value="InterPro"/>
</dbReference>
<gene>
    <name evidence="1" type="ORF">QYE76_026625</name>
</gene>
<sequence>MNEAAILAGRRGKDHISVKEIDDSIFHIVSDLEGTSVINGKSEMRIACHEIGHAITRGAHRYLISTLDPTGAGTRPDVVPSFLAGARVQAAICARIGGGRIAEDVIFGELTVTTTRRGTCSRWHIDGELVTMFNMSDIRSWSLTYQAMQSEDVVLRMLARNLGVADINRTR</sequence>
<dbReference type="SUPFAM" id="SSF140990">
    <property type="entry name" value="FtsH protease domain-like"/>
    <property type="match status" value="1"/>
</dbReference>
<dbReference type="PANTHER" id="PTHR23076">
    <property type="entry name" value="METALLOPROTEASE M41 FTSH"/>
    <property type="match status" value="1"/>
</dbReference>
<name>A0AAD8VY58_LOLMU</name>
<proteinExistence type="predicted"/>
<dbReference type="GO" id="GO:0005524">
    <property type="term" value="F:ATP binding"/>
    <property type="evidence" value="ECO:0007669"/>
    <property type="project" value="InterPro"/>
</dbReference>
<reference evidence="1" key="1">
    <citation type="submission" date="2023-07" db="EMBL/GenBank/DDBJ databases">
        <title>A chromosome-level genome assembly of Lolium multiflorum.</title>
        <authorList>
            <person name="Chen Y."/>
            <person name="Copetti D."/>
            <person name="Kolliker R."/>
            <person name="Studer B."/>
        </authorList>
    </citation>
    <scope>NUCLEOTIDE SEQUENCE</scope>
    <source>
        <strain evidence="1">02402/16</strain>
        <tissue evidence="1">Leaf</tissue>
    </source>
</reference>
<dbReference type="Proteomes" id="UP001231189">
    <property type="component" value="Unassembled WGS sequence"/>
</dbReference>